<evidence type="ECO:0000313" key="1">
    <source>
        <dbReference type="EMBL" id="KAG5444983.1"/>
    </source>
</evidence>
<dbReference type="Proteomes" id="UP000286415">
    <property type="component" value="Unassembled WGS sequence"/>
</dbReference>
<comment type="caution">
    <text evidence="1">The sequence shown here is derived from an EMBL/GenBank/DDBJ whole genome shotgun (WGS) entry which is preliminary data.</text>
</comment>
<evidence type="ECO:0000313" key="2">
    <source>
        <dbReference type="Proteomes" id="UP000286415"/>
    </source>
</evidence>
<reference evidence="1 2" key="2">
    <citation type="journal article" date="2021" name="Genomics">
        <title>High-quality reference genome for Clonorchis sinensis.</title>
        <authorList>
            <person name="Young N.D."/>
            <person name="Stroehlein A.J."/>
            <person name="Kinkar L."/>
            <person name="Wang T."/>
            <person name="Sohn W.M."/>
            <person name="Chang B.C.H."/>
            <person name="Kaur P."/>
            <person name="Weisz D."/>
            <person name="Dudchenko O."/>
            <person name="Aiden E.L."/>
            <person name="Korhonen P.K."/>
            <person name="Gasser R.B."/>
        </authorList>
    </citation>
    <scope>NUCLEOTIDE SEQUENCE [LARGE SCALE GENOMIC DNA]</scope>
    <source>
        <strain evidence="1">Cs-k2</strain>
    </source>
</reference>
<keyword evidence="2" id="KW-1185">Reference proteome</keyword>
<dbReference type="OrthoDB" id="10668111at2759"/>
<sequence>MESGGVLRFHNSDKECNILSVQTENLQLVSTVRSYRLPRCRIDDEAFESNIVLLSTPCNALVVDGISACNFCDTAADYTEVIGPKSIRNLFVHDELLFTSIRRKNTNMPVTIGALERVSNQIPQISESADITVSIVVRTEVKQGGPQEQITTSSLRMDDITKNVIFHNPSAYISFHFFPVDQYMWKEDLSPGTAVVVFEEDGSLPGWGCFFWGIRTNLIIHDNFRRQHESRLGLLRSIFLLSLQLSSGPKAIILVSPHQKGEALDSSFALIRAHQQCTSLTVPGFELLTSDMRGQHVITTPPAHAKQSEVGFAGYAELF</sequence>
<name>A0A3R7EPW1_CLOSI</name>
<proteinExistence type="predicted"/>
<dbReference type="InParanoid" id="A0A3R7EPW1"/>
<accession>A0A3R7EPW1</accession>
<gene>
    <name evidence="1" type="ORF">CSKR_102588</name>
</gene>
<reference evidence="1 2" key="1">
    <citation type="journal article" date="2018" name="Biotechnol. Adv.">
        <title>Improved genomic resources and new bioinformatic workflow for the carcinogenic parasite Clonorchis sinensis: Biotechnological implications.</title>
        <authorList>
            <person name="Wang D."/>
            <person name="Korhonen P.K."/>
            <person name="Gasser R.B."/>
            <person name="Young N.D."/>
        </authorList>
    </citation>
    <scope>NUCLEOTIDE SEQUENCE [LARGE SCALE GENOMIC DNA]</scope>
    <source>
        <strain evidence="1">Cs-k2</strain>
    </source>
</reference>
<dbReference type="EMBL" id="NIRI02000056">
    <property type="protein sequence ID" value="KAG5444983.1"/>
    <property type="molecule type" value="Genomic_DNA"/>
</dbReference>
<organism evidence="1 2">
    <name type="scientific">Clonorchis sinensis</name>
    <name type="common">Chinese liver fluke</name>
    <dbReference type="NCBI Taxonomy" id="79923"/>
    <lineage>
        <taxon>Eukaryota</taxon>
        <taxon>Metazoa</taxon>
        <taxon>Spiralia</taxon>
        <taxon>Lophotrochozoa</taxon>
        <taxon>Platyhelminthes</taxon>
        <taxon>Trematoda</taxon>
        <taxon>Digenea</taxon>
        <taxon>Opisthorchiida</taxon>
        <taxon>Opisthorchiata</taxon>
        <taxon>Opisthorchiidae</taxon>
        <taxon>Clonorchis</taxon>
    </lineage>
</organism>
<dbReference type="AlphaFoldDB" id="A0A3R7EPW1"/>
<protein>
    <submittedName>
        <fullName evidence="1">Uncharacterized protein</fullName>
    </submittedName>
</protein>